<name>A0AAV4NFJ2_CAEEX</name>
<dbReference type="AlphaFoldDB" id="A0AAV4NFJ2"/>
<protein>
    <submittedName>
        <fullName evidence="1">Uncharacterized protein</fullName>
    </submittedName>
</protein>
<dbReference type="EMBL" id="BPLR01020750">
    <property type="protein sequence ID" value="GIX82137.1"/>
    <property type="molecule type" value="Genomic_DNA"/>
</dbReference>
<dbReference type="Proteomes" id="UP001054945">
    <property type="component" value="Unassembled WGS sequence"/>
</dbReference>
<gene>
    <name evidence="1" type="primary">AVEN_23585_1</name>
    <name evidence="1" type="ORF">CEXT_374791</name>
</gene>
<sequence length="189" mass="22050">MSGWTDPCDFCDKRFGKWLEANEETVHKIPTKPGILLVGLMQKNSVEFVDITIDKYDIQKLAYDRVDHAKEQVADKKTKVTKSVVVCRWMIFKVSDDKDVTSLCAHWYNNGVLPKFLNSWPGLDILEKTDKLTFSEELHKWCYPKKDAFGRNPRQRLQSWWKLLRVAIGFTHVKFVINTLVIGRDSMKL</sequence>
<comment type="caution">
    <text evidence="1">The sequence shown here is derived from an EMBL/GenBank/DDBJ whole genome shotgun (WGS) entry which is preliminary data.</text>
</comment>
<organism evidence="1 2">
    <name type="scientific">Caerostris extrusa</name>
    <name type="common">Bark spider</name>
    <name type="synonym">Caerostris bankana</name>
    <dbReference type="NCBI Taxonomy" id="172846"/>
    <lineage>
        <taxon>Eukaryota</taxon>
        <taxon>Metazoa</taxon>
        <taxon>Ecdysozoa</taxon>
        <taxon>Arthropoda</taxon>
        <taxon>Chelicerata</taxon>
        <taxon>Arachnida</taxon>
        <taxon>Araneae</taxon>
        <taxon>Araneomorphae</taxon>
        <taxon>Entelegynae</taxon>
        <taxon>Araneoidea</taxon>
        <taxon>Araneidae</taxon>
        <taxon>Caerostris</taxon>
    </lineage>
</organism>
<reference evidence="1 2" key="1">
    <citation type="submission" date="2021-06" db="EMBL/GenBank/DDBJ databases">
        <title>Caerostris extrusa draft genome.</title>
        <authorList>
            <person name="Kono N."/>
            <person name="Arakawa K."/>
        </authorList>
    </citation>
    <scope>NUCLEOTIDE SEQUENCE [LARGE SCALE GENOMIC DNA]</scope>
</reference>
<evidence type="ECO:0000313" key="2">
    <source>
        <dbReference type="Proteomes" id="UP001054945"/>
    </source>
</evidence>
<evidence type="ECO:0000313" key="1">
    <source>
        <dbReference type="EMBL" id="GIX82137.1"/>
    </source>
</evidence>
<proteinExistence type="predicted"/>
<keyword evidence="2" id="KW-1185">Reference proteome</keyword>
<accession>A0AAV4NFJ2</accession>